<dbReference type="RefSeq" id="XP_013327047.1">
    <property type="nucleotide sequence ID" value="XM_013471593.1"/>
</dbReference>
<evidence type="ECO:0000313" key="2">
    <source>
        <dbReference type="EMBL" id="KKA20435.1"/>
    </source>
</evidence>
<dbReference type="Proteomes" id="UP000053958">
    <property type="component" value="Unassembled WGS sequence"/>
</dbReference>
<dbReference type="EMBL" id="LASV01000260">
    <property type="protein sequence ID" value="KKA20435.1"/>
    <property type="molecule type" value="Genomic_DNA"/>
</dbReference>
<feature type="region of interest" description="Disordered" evidence="1">
    <location>
        <begin position="1"/>
        <end position="22"/>
    </location>
</feature>
<name>A0A0F4YQQ9_RASE3</name>
<proteinExistence type="predicted"/>
<dbReference type="GeneID" id="25317898"/>
<gene>
    <name evidence="2" type="ORF">T310_5554</name>
</gene>
<comment type="caution">
    <text evidence="2">The sequence shown here is derived from an EMBL/GenBank/DDBJ whole genome shotgun (WGS) entry which is preliminary data.</text>
</comment>
<dbReference type="OrthoDB" id="76567at2759"/>
<organism evidence="2 3">
    <name type="scientific">Rasamsonia emersonii (strain ATCC 16479 / CBS 393.64 / IMI 116815)</name>
    <dbReference type="NCBI Taxonomy" id="1408163"/>
    <lineage>
        <taxon>Eukaryota</taxon>
        <taxon>Fungi</taxon>
        <taxon>Dikarya</taxon>
        <taxon>Ascomycota</taxon>
        <taxon>Pezizomycotina</taxon>
        <taxon>Eurotiomycetes</taxon>
        <taxon>Eurotiomycetidae</taxon>
        <taxon>Eurotiales</taxon>
        <taxon>Trichocomaceae</taxon>
        <taxon>Rasamsonia</taxon>
    </lineage>
</organism>
<dbReference type="AlphaFoldDB" id="A0A0F4YQQ9"/>
<evidence type="ECO:0000313" key="3">
    <source>
        <dbReference type="Proteomes" id="UP000053958"/>
    </source>
</evidence>
<keyword evidence="3" id="KW-1185">Reference proteome</keyword>
<accession>A0A0F4YQQ9</accession>
<evidence type="ECO:0000256" key="1">
    <source>
        <dbReference type="SAM" id="MobiDB-lite"/>
    </source>
</evidence>
<sequence length="233" mass="26382">MSTPAASPRQLRSNSTEAPPPSAQQLFNGIRHTILTATGYQEPIYENVDPSVGSEVAYSLDRDPEVERVRPSIHYSSVTRILRVHIMPTEIHECHTRWLTMEFNRMLVSNWLTLAESDALEISNGLTFESCLQEPYAASSKTPDWYCRVDTANLPRIVVESGWSERWPQLNQDSDLWMRGGAPEVQLVLIFHWRKLRGGRVRGDLQVWDRDALGNANLRQTEQIFPLPAGGAA</sequence>
<protein>
    <submittedName>
        <fullName evidence="2">Uncharacterized protein</fullName>
    </submittedName>
</protein>
<reference evidence="2 3" key="1">
    <citation type="submission" date="2015-04" db="EMBL/GenBank/DDBJ databases">
        <authorList>
            <person name="Heijne W.H."/>
            <person name="Fedorova N.D."/>
            <person name="Nierman W.C."/>
            <person name="Vollebregt A.W."/>
            <person name="Zhao Z."/>
            <person name="Wu L."/>
            <person name="Kumar M."/>
            <person name="Stam H."/>
            <person name="van den Berg M.A."/>
            <person name="Pel H.J."/>
        </authorList>
    </citation>
    <scope>NUCLEOTIDE SEQUENCE [LARGE SCALE GENOMIC DNA]</scope>
    <source>
        <strain evidence="2 3">CBS 393.64</strain>
    </source>
</reference>